<evidence type="ECO:0000256" key="1">
    <source>
        <dbReference type="SAM" id="Phobius"/>
    </source>
</evidence>
<dbReference type="Proteomes" id="UP000237752">
    <property type="component" value="Unassembled WGS sequence"/>
</dbReference>
<keyword evidence="1" id="KW-0472">Membrane</keyword>
<accession>A0A2T0ZYQ7</accession>
<gene>
    <name evidence="2" type="ORF">CLV47_111105</name>
</gene>
<keyword evidence="1" id="KW-0812">Transmembrane</keyword>
<organism evidence="2 3">
    <name type="scientific">Antricoccus suffuscus</name>
    <dbReference type="NCBI Taxonomy" id="1629062"/>
    <lineage>
        <taxon>Bacteria</taxon>
        <taxon>Bacillati</taxon>
        <taxon>Actinomycetota</taxon>
        <taxon>Actinomycetes</taxon>
        <taxon>Geodermatophilales</taxon>
        <taxon>Antricoccaceae</taxon>
        <taxon>Antricoccus</taxon>
    </lineage>
</organism>
<sequence>MNLSQIVITVLCVGFVVLIVTAFVRAKRGMLHGSGGMFVVFEEIFSPAQYNVRIAIEQQADLPAEQQAPGDPLH</sequence>
<dbReference type="EMBL" id="PVUE01000011">
    <property type="protein sequence ID" value="PRZ41228.1"/>
    <property type="molecule type" value="Genomic_DNA"/>
</dbReference>
<name>A0A2T0ZYQ7_9ACTN</name>
<evidence type="ECO:0000313" key="3">
    <source>
        <dbReference type="Proteomes" id="UP000237752"/>
    </source>
</evidence>
<proteinExistence type="predicted"/>
<dbReference type="AlphaFoldDB" id="A0A2T0ZYQ7"/>
<reference evidence="2 3" key="1">
    <citation type="submission" date="2018-03" db="EMBL/GenBank/DDBJ databases">
        <title>Genomic Encyclopedia of Archaeal and Bacterial Type Strains, Phase II (KMG-II): from individual species to whole genera.</title>
        <authorList>
            <person name="Goeker M."/>
        </authorList>
    </citation>
    <scope>NUCLEOTIDE SEQUENCE [LARGE SCALE GENOMIC DNA]</scope>
    <source>
        <strain evidence="2 3">DSM 100065</strain>
    </source>
</reference>
<evidence type="ECO:0000313" key="2">
    <source>
        <dbReference type="EMBL" id="PRZ41228.1"/>
    </source>
</evidence>
<dbReference type="RefSeq" id="WP_106349599.1">
    <property type="nucleotide sequence ID" value="NZ_PVUE01000011.1"/>
</dbReference>
<keyword evidence="3" id="KW-1185">Reference proteome</keyword>
<protein>
    <submittedName>
        <fullName evidence="2">Uncharacterized protein</fullName>
    </submittedName>
</protein>
<comment type="caution">
    <text evidence="2">The sequence shown here is derived from an EMBL/GenBank/DDBJ whole genome shotgun (WGS) entry which is preliminary data.</text>
</comment>
<keyword evidence="1" id="KW-1133">Transmembrane helix</keyword>
<feature type="transmembrane region" description="Helical" evidence="1">
    <location>
        <begin position="6"/>
        <end position="24"/>
    </location>
</feature>